<keyword evidence="1" id="KW-0732">Signal</keyword>
<feature type="chain" id="PRO_5012352672" evidence="1">
    <location>
        <begin position="31"/>
        <end position="75"/>
    </location>
</feature>
<proteinExistence type="predicted"/>
<dbReference type="AlphaFoldDB" id="A0A224Y3V5"/>
<reference evidence="2" key="1">
    <citation type="journal article" date="2018" name="PLoS Negl. Trop. Dis.">
        <title>An insight into the salivary gland and fat body transcriptome of Panstrongylus lignarius (Hemiptera: Heteroptera), the main vector of Chagas disease in Peru.</title>
        <authorList>
            <person name="Nevoa J.C."/>
            <person name="Mendes M.T."/>
            <person name="da Silva M.V."/>
            <person name="Soares S.C."/>
            <person name="Oliveira C.J.F."/>
            <person name="Ribeiro J.M.C."/>
        </authorList>
    </citation>
    <scope>NUCLEOTIDE SEQUENCE</scope>
</reference>
<feature type="signal peptide" evidence="1">
    <location>
        <begin position="1"/>
        <end position="30"/>
    </location>
</feature>
<evidence type="ECO:0000256" key="1">
    <source>
        <dbReference type="SAM" id="SignalP"/>
    </source>
</evidence>
<accession>A0A224Y3V5</accession>
<sequence>MSPVASKTLGRLGVTFKIYLILCLVSVSKSSEFVAFPRNRCGSISTKVSSSIRIPESHGISHLHPSRLFTQRDGL</sequence>
<name>A0A224Y3V5_9HEMI</name>
<organism evidence="2">
    <name type="scientific">Panstrongylus lignarius</name>
    <dbReference type="NCBI Taxonomy" id="156445"/>
    <lineage>
        <taxon>Eukaryota</taxon>
        <taxon>Metazoa</taxon>
        <taxon>Ecdysozoa</taxon>
        <taxon>Arthropoda</taxon>
        <taxon>Hexapoda</taxon>
        <taxon>Insecta</taxon>
        <taxon>Pterygota</taxon>
        <taxon>Neoptera</taxon>
        <taxon>Paraneoptera</taxon>
        <taxon>Hemiptera</taxon>
        <taxon>Heteroptera</taxon>
        <taxon>Panheteroptera</taxon>
        <taxon>Cimicomorpha</taxon>
        <taxon>Reduviidae</taxon>
        <taxon>Triatominae</taxon>
        <taxon>Panstrongylus</taxon>
    </lineage>
</organism>
<dbReference type="EMBL" id="GFTR01000586">
    <property type="protein sequence ID" value="JAW15840.1"/>
    <property type="molecule type" value="Transcribed_RNA"/>
</dbReference>
<evidence type="ECO:0000313" key="2">
    <source>
        <dbReference type="EMBL" id="JAW15840.1"/>
    </source>
</evidence>
<protein>
    <submittedName>
        <fullName evidence="2">Putative secreted protein</fullName>
    </submittedName>
</protein>